<name>A0A844GF76_9NEIS</name>
<evidence type="ECO:0000313" key="2">
    <source>
        <dbReference type="Proteomes" id="UP000446658"/>
    </source>
</evidence>
<dbReference type="Proteomes" id="UP000446658">
    <property type="component" value="Unassembled WGS sequence"/>
</dbReference>
<sequence>MAQRAAELGLFSGQLKVASDALELWVELDPSSQTAREQLFIVLLRSGKLAESQPLVEDLLTREPERARAIFVQLARLTSLQSDKQGAYQLVSQLAERYPDLPEARFALIAVAAEVGDNATIQHEFDRLAVIAPKWDLPVARQTDRLRHQSNAQALSFLQQELARIRRLRWN</sequence>
<dbReference type="Gene3D" id="1.25.40.10">
    <property type="entry name" value="Tetratricopeptide repeat domain"/>
    <property type="match status" value="1"/>
</dbReference>
<reference evidence="1 2" key="1">
    <citation type="submission" date="2019-11" db="EMBL/GenBank/DDBJ databases">
        <title>Draft genome sequence of Paludibacterium sp. dN18-1.</title>
        <authorList>
            <person name="Im W.-T."/>
        </authorList>
    </citation>
    <scope>NUCLEOTIDE SEQUENCE [LARGE SCALE GENOMIC DNA]</scope>
    <source>
        <strain evidence="2">dN 18-1</strain>
    </source>
</reference>
<proteinExistence type="predicted"/>
<gene>
    <name evidence="1" type="ORF">GKE73_10210</name>
</gene>
<dbReference type="EMBL" id="WLYX01000001">
    <property type="protein sequence ID" value="MTD33354.1"/>
    <property type="molecule type" value="Genomic_DNA"/>
</dbReference>
<organism evidence="1 2">
    <name type="scientific">Paludibacterium denitrificans</name>
    <dbReference type="NCBI Taxonomy" id="2675226"/>
    <lineage>
        <taxon>Bacteria</taxon>
        <taxon>Pseudomonadati</taxon>
        <taxon>Pseudomonadota</taxon>
        <taxon>Betaproteobacteria</taxon>
        <taxon>Neisseriales</taxon>
        <taxon>Chromobacteriaceae</taxon>
        <taxon>Paludibacterium</taxon>
    </lineage>
</organism>
<comment type="caution">
    <text evidence="1">The sequence shown here is derived from an EMBL/GenBank/DDBJ whole genome shotgun (WGS) entry which is preliminary data.</text>
</comment>
<keyword evidence="2" id="KW-1185">Reference proteome</keyword>
<dbReference type="AlphaFoldDB" id="A0A844GF76"/>
<dbReference type="RefSeq" id="WP_230370234.1">
    <property type="nucleotide sequence ID" value="NZ_WLYX01000001.1"/>
</dbReference>
<evidence type="ECO:0000313" key="1">
    <source>
        <dbReference type="EMBL" id="MTD33354.1"/>
    </source>
</evidence>
<dbReference type="InterPro" id="IPR011990">
    <property type="entry name" value="TPR-like_helical_dom_sf"/>
</dbReference>
<accession>A0A844GF76</accession>
<dbReference type="SUPFAM" id="SSF48452">
    <property type="entry name" value="TPR-like"/>
    <property type="match status" value="1"/>
</dbReference>
<protein>
    <submittedName>
        <fullName evidence="1">Uncharacterized protein</fullName>
    </submittedName>
</protein>